<dbReference type="Proteomes" id="UP000472320">
    <property type="component" value="Unassembled WGS sequence"/>
</dbReference>
<dbReference type="EMBL" id="WNKX01000040">
    <property type="protein sequence ID" value="MTW14322.1"/>
    <property type="molecule type" value="Genomic_DNA"/>
</dbReference>
<reference evidence="2 3" key="1">
    <citation type="submission" date="2019-11" db="EMBL/GenBank/DDBJ databases">
        <title>Type strains purchased from KCTC, JCM and DSMZ.</title>
        <authorList>
            <person name="Lu H."/>
        </authorList>
    </citation>
    <scope>NUCLEOTIDE SEQUENCE [LARGE SCALE GENOMIC DNA]</scope>
    <source>
        <strain evidence="2 3">JCM 31587</strain>
    </source>
</reference>
<proteinExistence type="predicted"/>
<dbReference type="InterPro" id="IPR009492">
    <property type="entry name" value="TniQ"/>
</dbReference>
<dbReference type="OrthoDB" id="470139at2"/>
<accession>A0A6L6QPM5</accession>
<gene>
    <name evidence="2" type="ORF">GM658_27270</name>
</gene>
<protein>
    <recommendedName>
        <fullName evidence="1">TniQ domain-containing protein</fullName>
    </recommendedName>
</protein>
<dbReference type="Pfam" id="PF06527">
    <property type="entry name" value="TniQ"/>
    <property type="match status" value="1"/>
</dbReference>
<dbReference type="AlphaFoldDB" id="A0A6L6QPM5"/>
<keyword evidence="3" id="KW-1185">Reference proteome</keyword>
<evidence type="ECO:0000313" key="2">
    <source>
        <dbReference type="EMBL" id="MTW14322.1"/>
    </source>
</evidence>
<comment type="caution">
    <text evidence="2">The sequence shown here is derived from an EMBL/GenBank/DDBJ whole genome shotgun (WGS) entry which is preliminary data.</text>
</comment>
<dbReference type="RefSeq" id="WP_155457265.1">
    <property type="nucleotide sequence ID" value="NZ_WNKX01000040.1"/>
</dbReference>
<evidence type="ECO:0000259" key="1">
    <source>
        <dbReference type="Pfam" id="PF06527"/>
    </source>
</evidence>
<organism evidence="2 3">
    <name type="scientific">Massilia eburnea</name>
    <dbReference type="NCBI Taxonomy" id="1776165"/>
    <lineage>
        <taxon>Bacteria</taxon>
        <taxon>Pseudomonadati</taxon>
        <taxon>Pseudomonadota</taxon>
        <taxon>Betaproteobacteria</taxon>
        <taxon>Burkholderiales</taxon>
        <taxon>Oxalobacteraceae</taxon>
        <taxon>Telluria group</taxon>
        <taxon>Massilia</taxon>
    </lineage>
</organism>
<sequence length="367" mass="42397">MAFGPLFSSYLIDLIVGCVLWICDHAHSPRYRLMPWVSRKLTRESRDEALAQLDPISEAVLDWMPGESLYSLIARNHFYFGYGAHSQIIREFFGARDGVSLQPDMTEVEVLVARTKGILGSPRHILEERTLLRFYRIFMSRYEEPLLEPGQRNPDSMLKFPMALRKSQFKAKHPLKVCVRCKVQDVQQSGIPYWRLEHQFPGVWVCLEHDHGLQEIAVKPLASHKFFWQTPTESSFLPMSEALGETETFTLLSEMARFIVTISSDKEQGTRHVAESAECFRHYLAEAHLLLPSGRLKVAYKNKVALLCEHFVKFARKLRRHPGFSVLPDDQDLAYRLLSRFVSGRGMVLPLERLVITAWVEQMLEHL</sequence>
<name>A0A6L6QPM5_9BURK</name>
<feature type="domain" description="TniQ" evidence="1">
    <location>
        <begin position="64"/>
        <end position="211"/>
    </location>
</feature>
<evidence type="ECO:0000313" key="3">
    <source>
        <dbReference type="Proteomes" id="UP000472320"/>
    </source>
</evidence>